<gene>
    <name evidence="3" type="ORF">TTHERM_00011630</name>
</gene>
<proteinExistence type="predicted"/>
<feature type="compositionally biased region" description="Low complexity" evidence="1">
    <location>
        <begin position="9"/>
        <end position="28"/>
    </location>
</feature>
<dbReference type="HOGENOM" id="CLU_370300_0_0_1"/>
<evidence type="ECO:0000256" key="1">
    <source>
        <dbReference type="SAM" id="MobiDB-lite"/>
    </source>
</evidence>
<feature type="region of interest" description="Disordered" evidence="1">
    <location>
        <begin position="1"/>
        <end position="28"/>
    </location>
</feature>
<dbReference type="GO" id="GO:0005634">
    <property type="term" value="C:nucleus"/>
    <property type="evidence" value="ECO:0007669"/>
    <property type="project" value="TreeGrafter"/>
</dbReference>
<dbReference type="PROSITE" id="PS50011">
    <property type="entry name" value="PROTEIN_KINASE_DOM"/>
    <property type="match status" value="1"/>
</dbReference>
<organism evidence="3 4">
    <name type="scientific">Tetrahymena thermophila (strain SB210)</name>
    <dbReference type="NCBI Taxonomy" id="312017"/>
    <lineage>
        <taxon>Eukaryota</taxon>
        <taxon>Sar</taxon>
        <taxon>Alveolata</taxon>
        <taxon>Ciliophora</taxon>
        <taxon>Intramacronucleata</taxon>
        <taxon>Oligohymenophorea</taxon>
        <taxon>Hymenostomatida</taxon>
        <taxon>Tetrahymenina</taxon>
        <taxon>Tetrahymenidae</taxon>
        <taxon>Tetrahymena</taxon>
    </lineage>
</organism>
<dbReference type="Pfam" id="PF00069">
    <property type="entry name" value="Pkinase"/>
    <property type="match status" value="1"/>
</dbReference>
<dbReference type="EMBL" id="GG662845">
    <property type="protein sequence ID" value="EAR87997.1"/>
    <property type="molecule type" value="Genomic_DNA"/>
</dbReference>
<feature type="region of interest" description="Disordered" evidence="1">
    <location>
        <begin position="66"/>
        <end position="89"/>
    </location>
</feature>
<name>Q22RX5_TETTS</name>
<dbReference type="Gene3D" id="3.30.200.20">
    <property type="entry name" value="Phosphorylase Kinase, domain 1"/>
    <property type="match status" value="1"/>
</dbReference>
<feature type="domain" description="Protein kinase" evidence="2">
    <location>
        <begin position="395"/>
        <end position="749"/>
    </location>
</feature>
<evidence type="ECO:0000259" key="2">
    <source>
        <dbReference type="PROSITE" id="PS50011"/>
    </source>
</evidence>
<dbReference type="eggNOG" id="KOG0667">
    <property type="taxonomic scope" value="Eukaryota"/>
</dbReference>
<dbReference type="Gene3D" id="1.10.510.10">
    <property type="entry name" value="Transferase(Phosphotransferase) domain 1"/>
    <property type="match status" value="1"/>
</dbReference>
<dbReference type="GO" id="GO:0044773">
    <property type="term" value="P:mitotic DNA damage checkpoint signaling"/>
    <property type="evidence" value="ECO:0007669"/>
    <property type="project" value="TreeGrafter"/>
</dbReference>
<dbReference type="PANTHER" id="PTHR44167">
    <property type="entry name" value="OVARIAN-SPECIFIC SERINE/THREONINE-PROTEIN KINASE LOK-RELATED"/>
    <property type="match status" value="1"/>
</dbReference>
<evidence type="ECO:0000313" key="4">
    <source>
        <dbReference type="Proteomes" id="UP000009168"/>
    </source>
</evidence>
<dbReference type="GO" id="GO:0005524">
    <property type="term" value="F:ATP binding"/>
    <property type="evidence" value="ECO:0007669"/>
    <property type="project" value="InterPro"/>
</dbReference>
<dbReference type="PANTHER" id="PTHR44167:SF24">
    <property type="entry name" value="SERINE_THREONINE-PROTEIN KINASE CHK2"/>
    <property type="match status" value="1"/>
</dbReference>
<accession>Q22RX5</accession>
<dbReference type="KEGG" id="tet:TTHERM_00011630"/>
<dbReference type="RefSeq" id="XP_001008242.1">
    <property type="nucleotide sequence ID" value="XM_001008242.1"/>
</dbReference>
<dbReference type="InParanoid" id="Q22RX5"/>
<dbReference type="SMART" id="SM00220">
    <property type="entry name" value="S_TKc"/>
    <property type="match status" value="1"/>
</dbReference>
<dbReference type="STRING" id="312017.Q22RX5"/>
<dbReference type="GO" id="GO:0004674">
    <property type="term" value="F:protein serine/threonine kinase activity"/>
    <property type="evidence" value="ECO:0007669"/>
    <property type="project" value="TreeGrafter"/>
</dbReference>
<dbReference type="OrthoDB" id="10264738at2759"/>
<keyword evidence="3" id="KW-0808">Transferase</keyword>
<protein>
    <submittedName>
        <fullName evidence="3">Kinase domain protein</fullName>
    </submittedName>
</protein>
<dbReference type="InterPro" id="IPR000719">
    <property type="entry name" value="Prot_kinase_dom"/>
</dbReference>
<dbReference type="GO" id="GO:0005737">
    <property type="term" value="C:cytoplasm"/>
    <property type="evidence" value="ECO:0007669"/>
    <property type="project" value="TreeGrafter"/>
</dbReference>
<dbReference type="AlphaFoldDB" id="Q22RX5"/>
<feature type="compositionally biased region" description="Polar residues" evidence="1">
    <location>
        <begin position="71"/>
        <end position="80"/>
    </location>
</feature>
<keyword evidence="4" id="KW-1185">Reference proteome</keyword>
<evidence type="ECO:0000313" key="3">
    <source>
        <dbReference type="EMBL" id="EAR87997.1"/>
    </source>
</evidence>
<sequence length="752" mass="88418">MFNQLAIHSSLQSSPKRSQQQRPPLKQRYIPYKKDTGSFQDSILDLMQQQQEVKNNFRNLSPLIRQKRNQSSHTEQQCSQTKEDDQNTQNYYVGFEERKKQREKQIIGSYFKNNNSYYGSTMLSIFDNNERPKSINKSTNFIRDTSPLQESNKSMLKLGNLDNQIYNKNELQQLVKKNQSGLQLGNIFQNTQQIKLAPLFVQQQKKLRFESDEIERLNQETNSNVYNKSLVNSKVVSPISTVYQQNFSKQQKIVQNNSLNQTKQQFNNVKKPVQNDKINLLSYQQSQATQSSLQYQTTVYTQPSQQYIQIFQEDNMSMEFSLSDINPQLYVSFCKEPALPVIDEADNNIEQDPHQIKFKTLNSQDFRLGNGLESLSMEGSTTAIQTNLTPFPINYIKRKCLGKSGFSKIFLCERKSDDRQFICKEVDFSKDEKAKELYLNEIEFYSCFMRNSQVKDYFQKYPGFKYIPQMDYNEILINYMTDVEYGFLITEFLQKPLRKSIFDVKKETIAGEEMYQINLKPLYNHLVEEPDNFKRFIKDIAEYLSFLQQNKWSHGDLRLDNIVISSTQIAGSEFLDYFKVIDYCSSFRTNKFKGLQSHITPEYMPPEFLKHLIADKFEDEQLQQDVQYDVFQYAVDPEAPSSLDIWSLGCLILELVLAVPLWVTQRCRVKQKNFIMRGLFATKERKIEQIYTKQKKFLKQYLQIMKSLKIGNLDKQIKLILDGCLKVNPRERITPEQILDILSKKDLKLEEK</sequence>
<keyword evidence="3" id="KW-0418">Kinase</keyword>
<dbReference type="Proteomes" id="UP000009168">
    <property type="component" value="Unassembled WGS sequence"/>
</dbReference>
<reference evidence="4" key="1">
    <citation type="journal article" date="2006" name="PLoS Biol.">
        <title>Macronuclear genome sequence of the ciliate Tetrahymena thermophila, a model eukaryote.</title>
        <authorList>
            <person name="Eisen J.A."/>
            <person name="Coyne R.S."/>
            <person name="Wu M."/>
            <person name="Wu D."/>
            <person name="Thiagarajan M."/>
            <person name="Wortman J.R."/>
            <person name="Badger J.H."/>
            <person name="Ren Q."/>
            <person name="Amedeo P."/>
            <person name="Jones K.M."/>
            <person name="Tallon L.J."/>
            <person name="Delcher A.L."/>
            <person name="Salzberg S.L."/>
            <person name="Silva J.C."/>
            <person name="Haas B.J."/>
            <person name="Majoros W.H."/>
            <person name="Farzad M."/>
            <person name="Carlton J.M."/>
            <person name="Smith R.K. Jr."/>
            <person name="Garg J."/>
            <person name="Pearlman R.E."/>
            <person name="Karrer K.M."/>
            <person name="Sun L."/>
            <person name="Manning G."/>
            <person name="Elde N.C."/>
            <person name="Turkewitz A.P."/>
            <person name="Asai D.J."/>
            <person name="Wilkes D.E."/>
            <person name="Wang Y."/>
            <person name="Cai H."/>
            <person name="Collins K."/>
            <person name="Stewart B.A."/>
            <person name="Lee S.R."/>
            <person name="Wilamowska K."/>
            <person name="Weinberg Z."/>
            <person name="Ruzzo W.L."/>
            <person name="Wloga D."/>
            <person name="Gaertig J."/>
            <person name="Frankel J."/>
            <person name="Tsao C.-C."/>
            <person name="Gorovsky M.A."/>
            <person name="Keeling P.J."/>
            <person name="Waller R.F."/>
            <person name="Patron N.J."/>
            <person name="Cherry J.M."/>
            <person name="Stover N.A."/>
            <person name="Krieger C.J."/>
            <person name="del Toro C."/>
            <person name="Ryder H.F."/>
            <person name="Williamson S.C."/>
            <person name="Barbeau R.A."/>
            <person name="Hamilton E.P."/>
            <person name="Orias E."/>
        </authorList>
    </citation>
    <scope>NUCLEOTIDE SEQUENCE [LARGE SCALE GENOMIC DNA]</scope>
    <source>
        <strain evidence="4">SB210</strain>
    </source>
</reference>
<dbReference type="SUPFAM" id="SSF56112">
    <property type="entry name" value="Protein kinase-like (PK-like)"/>
    <property type="match status" value="1"/>
</dbReference>
<dbReference type="InterPro" id="IPR011009">
    <property type="entry name" value="Kinase-like_dom_sf"/>
</dbReference>
<dbReference type="GeneID" id="7846047"/>